<comment type="caution">
    <text evidence="4">The sequence shown here is derived from an EMBL/GenBank/DDBJ whole genome shotgun (WGS) entry which is preliminary data.</text>
</comment>
<keyword evidence="4" id="KW-0378">Hydrolase</keyword>
<keyword evidence="1 2" id="KW-0732">Signal</keyword>
<dbReference type="InterPro" id="IPR006315">
    <property type="entry name" value="OM_autotransptr_brl_dom"/>
</dbReference>
<dbReference type="InterPro" id="IPR027385">
    <property type="entry name" value="Beta-barrel_OMP"/>
</dbReference>
<dbReference type="GO" id="GO:0016787">
    <property type="term" value="F:hydrolase activity"/>
    <property type="evidence" value="ECO:0007669"/>
    <property type="project" value="UniProtKB-KW"/>
</dbReference>
<dbReference type="Gene3D" id="2.40.160.20">
    <property type="match status" value="1"/>
</dbReference>
<dbReference type="InterPro" id="IPR011250">
    <property type="entry name" value="OMP/PagP_B-barrel"/>
</dbReference>
<evidence type="ECO:0000256" key="2">
    <source>
        <dbReference type="SAM" id="SignalP"/>
    </source>
</evidence>
<dbReference type="RefSeq" id="WP_247200142.1">
    <property type="nucleotide sequence ID" value="NZ_JALKCG010000002.1"/>
</dbReference>
<evidence type="ECO:0000256" key="1">
    <source>
        <dbReference type="ARBA" id="ARBA00022729"/>
    </source>
</evidence>
<evidence type="ECO:0000259" key="3">
    <source>
        <dbReference type="Pfam" id="PF13505"/>
    </source>
</evidence>
<sequence length="218" mass="23011">MALALLGAGLFAAEARAADAADDMDASDLLARAPKIDEPSGWYLRGDIGYVVNQTPDISQLDFLPAASGGALADAWLIGAGIGLRLNDLVRVDVTADYRTRADYTSPGLTADFNATTLLANVYVDLGTWHGFTPYVGAGAGASYVSVTDIEVLGTDIGRSDGWSVAWALMAGVAVAVNANWQIDVGYRYLQLSDAGAKQADFEQSAHEARLGVRYLFD</sequence>
<feature type="domain" description="Outer membrane protein beta-barrel" evidence="3">
    <location>
        <begin position="36"/>
        <end position="215"/>
    </location>
</feature>
<proteinExistence type="predicted"/>
<protein>
    <submittedName>
        <fullName evidence="4">Acyloxyacyl hydrolase</fullName>
    </submittedName>
</protein>
<gene>
    <name evidence="4" type="ORF">MWN33_08970</name>
</gene>
<evidence type="ECO:0000313" key="4">
    <source>
        <dbReference type="EMBL" id="MCK0208160.1"/>
    </source>
</evidence>
<name>A0ABT0DLL5_9HYPH</name>
<evidence type="ECO:0000313" key="5">
    <source>
        <dbReference type="Proteomes" id="UP001202867"/>
    </source>
</evidence>
<dbReference type="EMBL" id="JALKCG010000002">
    <property type="protein sequence ID" value="MCK0208160.1"/>
    <property type="molecule type" value="Genomic_DNA"/>
</dbReference>
<accession>A0ABT0DLL5</accession>
<organism evidence="4 5">
    <name type="scientific">Ancylobacter koreensis</name>
    <dbReference type="NCBI Taxonomy" id="266121"/>
    <lineage>
        <taxon>Bacteria</taxon>
        <taxon>Pseudomonadati</taxon>
        <taxon>Pseudomonadota</taxon>
        <taxon>Alphaproteobacteria</taxon>
        <taxon>Hyphomicrobiales</taxon>
        <taxon>Xanthobacteraceae</taxon>
        <taxon>Ancylobacter</taxon>
    </lineage>
</organism>
<dbReference type="SUPFAM" id="SSF56925">
    <property type="entry name" value="OMPA-like"/>
    <property type="match status" value="1"/>
</dbReference>
<dbReference type="Proteomes" id="UP001202867">
    <property type="component" value="Unassembled WGS sequence"/>
</dbReference>
<reference evidence="5" key="1">
    <citation type="submission" date="2023-07" db="EMBL/GenBank/DDBJ databases">
        <title>Ancylobacter moscoviensis sp. nov., facultatively methylotrophic bacteria from activated sludge and the reclassification of Starkeya novella (Starkey 1934) Kelly et al. 2000 as Ancylobacter novellus comb. nov., Starkeya koreensis Im et al. 2006 as Ancylobacter koreensis comb.nov., Angulomicrobium tetraedrale Vasil'eva et al. 1986 as Ancylobacter tetraedralis comb. nov., Angulomicrobium amanitiforme Fritz et al. 2004 as Ancylobacter amanitiformis comb. nov. and Methylorhabdus multivorans Doronina et al. 1996 as Ancylobacter multivorans comb. nov. and emended description of the genus Ancylobacter.</title>
        <authorList>
            <person name="Doronina N."/>
            <person name="Chemodurova A."/>
            <person name="Grouzdev D."/>
            <person name="Koziaeva V."/>
            <person name="Shi W."/>
            <person name="Wu L."/>
            <person name="Kaparullina E."/>
        </authorList>
    </citation>
    <scope>NUCLEOTIDE SEQUENCE [LARGE SCALE GENOMIC DNA]</scope>
    <source>
        <strain evidence="5">Jip08</strain>
    </source>
</reference>
<keyword evidence="5" id="KW-1185">Reference proteome</keyword>
<dbReference type="Pfam" id="PF13505">
    <property type="entry name" value="OMP_b-brl"/>
    <property type="match status" value="1"/>
</dbReference>
<feature type="signal peptide" evidence="2">
    <location>
        <begin position="1"/>
        <end position="17"/>
    </location>
</feature>
<feature type="chain" id="PRO_5047410465" evidence="2">
    <location>
        <begin position="18"/>
        <end position="218"/>
    </location>
</feature>
<dbReference type="NCBIfam" id="TIGR01414">
    <property type="entry name" value="autotrans_barl"/>
    <property type="match status" value="1"/>
</dbReference>